<keyword evidence="2 6" id="KW-0808">Transferase</keyword>
<protein>
    <submittedName>
        <fullName evidence="6">Methyltransferase domain-containing protein</fullName>
    </submittedName>
</protein>
<dbReference type="RefSeq" id="WP_116649219.1">
    <property type="nucleotide sequence ID" value="NZ_QUZK01000004.1"/>
</dbReference>
<dbReference type="PANTHER" id="PTHR44068:SF11">
    <property type="entry name" value="GERANYL DIPHOSPHATE 2-C-METHYLTRANSFERASE"/>
    <property type="match status" value="1"/>
</dbReference>
<evidence type="ECO:0000313" key="6">
    <source>
        <dbReference type="EMBL" id="RFF32690.1"/>
    </source>
</evidence>
<dbReference type="Proteomes" id="UP000260351">
    <property type="component" value="Unassembled WGS sequence"/>
</dbReference>
<accession>A0A3E1KCJ9</accession>
<comment type="pathway">
    <text evidence="4">Amine and polyamine biosynthesis; betaine biosynthesis via glycine pathway; betaine from glycine: step 3/3.</text>
</comment>
<dbReference type="GO" id="GO:0019286">
    <property type="term" value="P:glycine betaine biosynthetic process from glycine"/>
    <property type="evidence" value="ECO:0007669"/>
    <property type="project" value="UniProtKB-ARBA"/>
</dbReference>
<dbReference type="FunFam" id="3.40.50.150:FF:000461">
    <property type="entry name" value="Sarcosine/dimethylglycine N-methyltransferase"/>
    <property type="match status" value="1"/>
</dbReference>
<sequence>MSSQAYSRVVQTARDYYNSDDADNFYFHVWGGEDIHVGLYDSDEEPIAAASRRTVQRMSEVLGPLDESARVLDLGAGYGGSMRYLAREFGCRCVALNLSEVENARDREKNAEQGLDKLIEVVDGDFTNLPYEDGSFDVVWSQDAILHSGDRARVCAEAARVLKPGGRLIFTDPMQSDDADPERLQPIYDRIHLDSLGSPGFYRRTLEALGLEEVTWEDHGDQLPRHYARVRRELEANEEALRERGVSDDYIRKMKAGLQHWVDGGKRGDLEWGIFLFRKPD</sequence>
<reference evidence="6 7" key="1">
    <citation type="submission" date="2018-08" db="EMBL/GenBank/DDBJ databases">
        <title>Wenzhouxiangella salilacus sp. nov., a novel bacterium isolated from a saline lake in Xinjiang Province, China.</title>
        <authorList>
            <person name="Han S."/>
        </authorList>
    </citation>
    <scope>NUCLEOTIDE SEQUENCE [LARGE SCALE GENOMIC DNA]</scope>
    <source>
        <strain evidence="6 7">XDB06</strain>
    </source>
</reference>
<dbReference type="OrthoDB" id="529208at2"/>
<evidence type="ECO:0000256" key="4">
    <source>
        <dbReference type="ARBA" id="ARBA00060542"/>
    </source>
</evidence>
<dbReference type="GO" id="GO:0052729">
    <property type="term" value="F:dimethylglycine N-methyltransferase activity"/>
    <property type="evidence" value="ECO:0007669"/>
    <property type="project" value="UniProtKB-ARBA"/>
</dbReference>
<dbReference type="PANTHER" id="PTHR44068">
    <property type="entry name" value="ZGC:194242"/>
    <property type="match status" value="1"/>
</dbReference>
<dbReference type="InterPro" id="IPR050447">
    <property type="entry name" value="Erg6_SMT_methyltransf"/>
</dbReference>
<feature type="domain" description="Methyltransferase type 11" evidence="5">
    <location>
        <begin position="72"/>
        <end position="170"/>
    </location>
</feature>
<keyword evidence="7" id="KW-1185">Reference proteome</keyword>
<evidence type="ECO:0000313" key="7">
    <source>
        <dbReference type="Proteomes" id="UP000260351"/>
    </source>
</evidence>
<dbReference type="InterPro" id="IPR013216">
    <property type="entry name" value="Methyltransf_11"/>
</dbReference>
<evidence type="ECO:0000256" key="3">
    <source>
        <dbReference type="ARBA" id="ARBA00022691"/>
    </source>
</evidence>
<gene>
    <name evidence="6" type="ORF">DZC52_00785</name>
</gene>
<organism evidence="6 7">
    <name type="scientific">Wenzhouxiangella sediminis</name>
    <dbReference type="NCBI Taxonomy" id="1792836"/>
    <lineage>
        <taxon>Bacteria</taxon>
        <taxon>Pseudomonadati</taxon>
        <taxon>Pseudomonadota</taxon>
        <taxon>Gammaproteobacteria</taxon>
        <taxon>Chromatiales</taxon>
        <taxon>Wenzhouxiangellaceae</taxon>
        <taxon>Wenzhouxiangella</taxon>
    </lineage>
</organism>
<dbReference type="EMBL" id="QUZK01000004">
    <property type="protein sequence ID" value="RFF32690.1"/>
    <property type="molecule type" value="Genomic_DNA"/>
</dbReference>
<dbReference type="AlphaFoldDB" id="A0A3E1KCJ9"/>
<dbReference type="SUPFAM" id="SSF53335">
    <property type="entry name" value="S-adenosyl-L-methionine-dependent methyltransferases"/>
    <property type="match status" value="1"/>
</dbReference>
<name>A0A3E1KCJ9_9GAMM</name>
<keyword evidence="3" id="KW-0949">S-adenosyl-L-methionine</keyword>
<comment type="caution">
    <text evidence="6">The sequence shown here is derived from an EMBL/GenBank/DDBJ whole genome shotgun (WGS) entry which is preliminary data.</text>
</comment>
<dbReference type="CDD" id="cd02440">
    <property type="entry name" value="AdoMet_MTases"/>
    <property type="match status" value="1"/>
</dbReference>
<dbReference type="GO" id="GO:0032259">
    <property type="term" value="P:methylation"/>
    <property type="evidence" value="ECO:0007669"/>
    <property type="project" value="UniProtKB-KW"/>
</dbReference>
<evidence type="ECO:0000259" key="5">
    <source>
        <dbReference type="Pfam" id="PF08241"/>
    </source>
</evidence>
<dbReference type="Pfam" id="PF08241">
    <property type="entry name" value="Methyltransf_11"/>
    <property type="match status" value="1"/>
</dbReference>
<keyword evidence="1 6" id="KW-0489">Methyltransferase</keyword>
<proteinExistence type="predicted"/>
<evidence type="ECO:0000256" key="1">
    <source>
        <dbReference type="ARBA" id="ARBA00022603"/>
    </source>
</evidence>
<evidence type="ECO:0000256" key="2">
    <source>
        <dbReference type="ARBA" id="ARBA00022679"/>
    </source>
</evidence>
<dbReference type="InterPro" id="IPR029063">
    <property type="entry name" value="SAM-dependent_MTases_sf"/>
</dbReference>
<dbReference type="Gene3D" id="3.40.50.150">
    <property type="entry name" value="Vaccinia Virus protein VP39"/>
    <property type="match status" value="1"/>
</dbReference>